<dbReference type="Proteomes" id="UP000031843">
    <property type="component" value="Chromosome secondary"/>
</dbReference>
<evidence type="ECO:0000256" key="2">
    <source>
        <dbReference type="SAM" id="SignalP"/>
    </source>
</evidence>
<dbReference type="RefSeq" id="WP_043355036.1">
    <property type="nucleotide sequence ID" value="NZ_CP010537.1"/>
</dbReference>
<proteinExistence type="predicted"/>
<gene>
    <name evidence="3" type="ORF">RR42_s1698</name>
</gene>
<name>A0A0C4YRN0_9BURK</name>
<evidence type="ECO:0000313" key="3">
    <source>
        <dbReference type="EMBL" id="AJG23286.1"/>
    </source>
</evidence>
<keyword evidence="4" id="KW-1185">Reference proteome</keyword>
<accession>A0A0C4YRN0</accession>
<dbReference type="EMBL" id="CP010537">
    <property type="protein sequence ID" value="AJG23286.1"/>
    <property type="molecule type" value="Genomic_DNA"/>
</dbReference>
<protein>
    <submittedName>
        <fullName evidence="3">Uncharacterized protein</fullName>
    </submittedName>
</protein>
<feature type="region of interest" description="Disordered" evidence="1">
    <location>
        <begin position="24"/>
        <end position="66"/>
    </location>
</feature>
<evidence type="ECO:0000313" key="4">
    <source>
        <dbReference type="Proteomes" id="UP000031843"/>
    </source>
</evidence>
<evidence type="ECO:0000256" key="1">
    <source>
        <dbReference type="SAM" id="MobiDB-lite"/>
    </source>
</evidence>
<sequence length="66" mass="6761">MKKWIVMLTLAMFGAGAYAQASAPAAPAAGDKPAASSSGKTTKKPAKKKKKNHAPSDADKMMNKGA</sequence>
<feature type="compositionally biased region" description="Low complexity" evidence="1">
    <location>
        <begin position="24"/>
        <end position="40"/>
    </location>
</feature>
<dbReference type="KEGG" id="cbw:RR42_s1698"/>
<organism evidence="3 4">
    <name type="scientific">Cupriavidus basilensis</name>
    <dbReference type="NCBI Taxonomy" id="68895"/>
    <lineage>
        <taxon>Bacteria</taxon>
        <taxon>Pseudomonadati</taxon>
        <taxon>Pseudomonadota</taxon>
        <taxon>Betaproteobacteria</taxon>
        <taxon>Burkholderiales</taxon>
        <taxon>Burkholderiaceae</taxon>
        <taxon>Cupriavidus</taxon>
    </lineage>
</organism>
<feature type="chain" id="PRO_5002185827" evidence="2">
    <location>
        <begin position="20"/>
        <end position="66"/>
    </location>
</feature>
<reference evidence="3 4" key="1">
    <citation type="journal article" date="2015" name="Genome Announc.">
        <title>Complete Genome Sequence of Cupriavidus basilensis 4G11, Isolated from the Oak Ridge Field Research Center Site.</title>
        <authorList>
            <person name="Ray J."/>
            <person name="Waters R.J."/>
            <person name="Skerker J.M."/>
            <person name="Kuehl J.V."/>
            <person name="Price M.N."/>
            <person name="Huang J."/>
            <person name="Chakraborty R."/>
            <person name="Arkin A.P."/>
            <person name="Deutschbauer A."/>
        </authorList>
    </citation>
    <scope>NUCLEOTIDE SEQUENCE [LARGE SCALE GENOMIC DNA]</scope>
    <source>
        <strain evidence="3">4G11</strain>
    </source>
</reference>
<feature type="compositionally biased region" description="Basic residues" evidence="1">
    <location>
        <begin position="41"/>
        <end position="53"/>
    </location>
</feature>
<feature type="compositionally biased region" description="Basic and acidic residues" evidence="1">
    <location>
        <begin position="54"/>
        <end position="66"/>
    </location>
</feature>
<dbReference type="AlphaFoldDB" id="A0A0C4YRN0"/>
<keyword evidence="2" id="KW-0732">Signal</keyword>
<feature type="signal peptide" evidence="2">
    <location>
        <begin position="1"/>
        <end position="19"/>
    </location>
</feature>